<protein>
    <submittedName>
        <fullName evidence="1">Uncharacterized protein</fullName>
    </submittedName>
</protein>
<dbReference type="Proteomes" id="UP000306192">
    <property type="component" value="Unassembled WGS sequence"/>
</dbReference>
<name>A0A4V4RE04_9MICO</name>
<sequence length="110" mass="11976">MTMPSIPNRAATLLSMDDQLATVASVISSSWQLEADVDLVVERLVYLSSGGLVRVERAEVAKAIALSAIAIFIEDVRHSSPTGELNWFRLAQILGTSPREARAFFSRAKS</sequence>
<comment type="caution">
    <text evidence="1">The sequence shown here is derived from an EMBL/GenBank/DDBJ whole genome shotgun (WGS) entry which is preliminary data.</text>
</comment>
<gene>
    <name evidence="1" type="ORF">D4765_15700</name>
</gene>
<evidence type="ECO:0000313" key="1">
    <source>
        <dbReference type="EMBL" id="TIH32284.1"/>
    </source>
</evidence>
<dbReference type="EMBL" id="QYRT01000040">
    <property type="protein sequence ID" value="TIH32284.1"/>
    <property type="molecule type" value="Genomic_DNA"/>
</dbReference>
<reference evidence="1 2" key="1">
    <citation type="journal article" date="2019" name="Microorganisms">
        <title>Systematic Affiliation and Genome Analysis of Subtercola vilae DB165(T) with Particular Emphasis on Cold Adaptation of an Isolate from a High-Altitude Cold Volcano Lake.</title>
        <authorList>
            <person name="Villalobos A.S."/>
            <person name="Wiese J."/>
            <person name="Imhoff J.F."/>
            <person name="Dorador C."/>
            <person name="Keller A."/>
            <person name="Hentschel U."/>
        </authorList>
    </citation>
    <scope>NUCLEOTIDE SEQUENCE [LARGE SCALE GENOMIC DNA]</scope>
    <source>
        <strain evidence="1 2">DB165</strain>
    </source>
</reference>
<evidence type="ECO:0000313" key="2">
    <source>
        <dbReference type="Proteomes" id="UP000306192"/>
    </source>
</evidence>
<organism evidence="1 2">
    <name type="scientific">Subtercola vilae</name>
    <dbReference type="NCBI Taxonomy" id="2056433"/>
    <lineage>
        <taxon>Bacteria</taxon>
        <taxon>Bacillati</taxon>
        <taxon>Actinomycetota</taxon>
        <taxon>Actinomycetes</taxon>
        <taxon>Micrococcales</taxon>
        <taxon>Microbacteriaceae</taxon>
        <taxon>Subtercola</taxon>
    </lineage>
</organism>
<dbReference type="RefSeq" id="WP_136643260.1">
    <property type="nucleotide sequence ID" value="NZ_QYRT01000040.1"/>
</dbReference>
<dbReference type="AlphaFoldDB" id="A0A4V4RE04"/>
<accession>A0A4V4RE04</accession>
<proteinExistence type="predicted"/>
<keyword evidence="2" id="KW-1185">Reference proteome</keyword>